<dbReference type="AlphaFoldDB" id="A0A922MUV3"/>
<dbReference type="PANTHER" id="PTHR47154:SF2">
    <property type="entry name" value="G-PROTEIN COUPLED RECEPTOR MTH-RELATED"/>
    <property type="match status" value="1"/>
</dbReference>
<name>A0A922MUV3_SPOEX</name>
<feature type="region of interest" description="Disordered" evidence="1">
    <location>
        <begin position="79"/>
        <end position="120"/>
    </location>
</feature>
<dbReference type="GO" id="GO:0005886">
    <property type="term" value="C:plasma membrane"/>
    <property type="evidence" value="ECO:0007669"/>
    <property type="project" value="TreeGrafter"/>
</dbReference>
<feature type="compositionally biased region" description="Low complexity" evidence="1">
    <location>
        <begin position="86"/>
        <end position="100"/>
    </location>
</feature>
<dbReference type="EMBL" id="JACEFF010000160">
    <property type="protein sequence ID" value="KAH9643059.1"/>
    <property type="molecule type" value="Genomic_DNA"/>
</dbReference>
<feature type="compositionally biased region" description="Polar residues" evidence="1">
    <location>
        <begin position="109"/>
        <end position="120"/>
    </location>
</feature>
<dbReference type="PANTHER" id="PTHR47154">
    <property type="entry name" value="G-PROTEIN COUPLED RECEPTOR MTH-RELATED"/>
    <property type="match status" value="1"/>
</dbReference>
<keyword evidence="2" id="KW-1133">Transmembrane helix</keyword>
<keyword evidence="2" id="KW-0472">Membrane</keyword>
<evidence type="ECO:0000313" key="4">
    <source>
        <dbReference type="Proteomes" id="UP000814243"/>
    </source>
</evidence>
<proteinExistence type="predicted"/>
<comment type="caution">
    <text evidence="3">The sequence shown here is derived from an EMBL/GenBank/DDBJ whole genome shotgun (WGS) entry which is preliminary data.</text>
</comment>
<evidence type="ECO:0000256" key="2">
    <source>
        <dbReference type="SAM" id="Phobius"/>
    </source>
</evidence>
<dbReference type="InterPro" id="IPR051384">
    <property type="entry name" value="Mth_GPCR"/>
</dbReference>
<reference evidence="3" key="1">
    <citation type="journal article" date="2021" name="G3 (Bethesda)">
        <title>Genome and transcriptome analysis of the beet armyworm Spodoptera exigua reveals targets for pest control. .</title>
        <authorList>
            <person name="Simon S."/>
            <person name="Breeschoten T."/>
            <person name="Jansen H.J."/>
            <person name="Dirks R.P."/>
            <person name="Schranz M.E."/>
            <person name="Ros V.I.D."/>
        </authorList>
    </citation>
    <scope>NUCLEOTIDE SEQUENCE</scope>
    <source>
        <strain evidence="3">TB_SE_WUR_2020</strain>
    </source>
</reference>
<organism evidence="3 4">
    <name type="scientific">Spodoptera exigua</name>
    <name type="common">Beet armyworm</name>
    <name type="synonym">Noctua fulgens</name>
    <dbReference type="NCBI Taxonomy" id="7107"/>
    <lineage>
        <taxon>Eukaryota</taxon>
        <taxon>Metazoa</taxon>
        <taxon>Ecdysozoa</taxon>
        <taxon>Arthropoda</taxon>
        <taxon>Hexapoda</taxon>
        <taxon>Insecta</taxon>
        <taxon>Pterygota</taxon>
        <taxon>Neoptera</taxon>
        <taxon>Endopterygota</taxon>
        <taxon>Lepidoptera</taxon>
        <taxon>Glossata</taxon>
        <taxon>Ditrysia</taxon>
        <taxon>Noctuoidea</taxon>
        <taxon>Noctuidae</taxon>
        <taxon>Amphipyrinae</taxon>
        <taxon>Spodoptera</taxon>
    </lineage>
</organism>
<dbReference type="GO" id="GO:0008528">
    <property type="term" value="F:G protein-coupled peptide receptor activity"/>
    <property type="evidence" value="ECO:0007669"/>
    <property type="project" value="TreeGrafter"/>
</dbReference>
<dbReference type="Gene3D" id="1.20.1070.10">
    <property type="entry name" value="Rhodopsin 7-helix transmembrane proteins"/>
    <property type="match status" value="1"/>
</dbReference>
<sequence>MITRKWYAYAMYVLTGKLWVVMGAGWISELLSTIVSQPWWLWTIIDLMNELQGVLIFLILVMKPKLYYLIRKRLGLEKPDAQKNGTSSSARTSSTFLSRALSTDERTNTRLSLQNNVKQP</sequence>
<evidence type="ECO:0000256" key="1">
    <source>
        <dbReference type="SAM" id="MobiDB-lite"/>
    </source>
</evidence>
<protein>
    <submittedName>
        <fullName evidence="3">Uncharacterized protein</fullName>
    </submittedName>
</protein>
<evidence type="ECO:0000313" key="3">
    <source>
        <dbReference type="EMBL" id="KAH9643059.1"/>
    </source>
</evidence>
<feature type="transmembrane region" description="Helical" evidence="2">
    <location>
        <begin position="7"/>
        <end position="27"/>
    </location>
</feature>
<gene>
    <name evidence="3" type="ORF">HF086_018412</name>
</gene>
<dbReference type="Proteomes" id="UP000814243">
    <property type="component" value="Unassembled WGS sequence"/>
</dbReference>
<keyword evidence="2" id="KW-0812">Transmembrane</keyword>
<accession>A0A922MUV3</accession>
<feature type="transmembrane region" description="Helical" evidence="2">
    <location>
        <begin position="39"/>
        <end position="62"/>
    </location>
</feature>